<name>T1L2N4_TETUR</name>
<dbReference type="HOGENOM" id="CLU_2295193_0_0_1"/>
<feature type="transmembrane region" description="Helical" evidence="1">
    <location>
        <begin position="21"/>
        <end position="40"/>
    </location>
</feature>
<protein>
    <submittedName>
        <fullName evidence="2">Uncharacterized protein</fullName>
    </submittedName>
</protein>
<proteinExistence type="predicted"/>
<dbReference type="EnsemblMetazoa" id="tetur33g01580.1">
    <property type="protein sequence ID" value="tetur33g01580.1"/>
    <property type="gene ID" value="tetur33g01580"/>
</dbReference>
<dbReference type="AlphaFoldDB" id="T1L2N4"/>
<keyword evidence="1" id="KW-1133">Transmembrane helix</keyword>
<sequence>MSLKEPTSRFKMLHPEETMRLIMFFFSCFWLILVISFSSVTQNEYEPSTKLIQVVSELYKEAQRVDFISTPSGDEFTLETIRGRYPFGIDCNDSQMLKYLP</sequence>
<keyword evidence="3" id="KW-1185">Reference proteome</keyword>
<reference evidence="2" key="2">
    <citation type="submission" date="2015-06" db="UniProtKB">
        <authorList>
            <consortium name="EnsemblMetazoa"/>
        </authorList>
    </citation>
    <scope>IDENTIFICATION</scope>
</reference>
<keyword evidence="1" id="KW-0472">Membrane</keyword>
<dbReference type="Proteomes" id="UP000015104">
    <property type="component" value="Unassembled WGS sequence"/>
</dbReference>
<keyword evidence="1" id="KW-0812">Transmembrane</keyword>
<organism evidence="2 3">
    <name type="scientific">Tetranychus urticae</name>
    <name type="common">Two-spotted spider mite</name>
    <dbReference type="NCBI Taxonomy" id="32264"/>
    <lineage>
        <taxon>Eukaryota</taxon>
        <taxon>Metazoa</taxon>
        <taxon>Ecdysozoa</taxon>
        <taxon>Arthropoda</taxon>
        <taxon>Chelicerata</taxon>
        <taxon>Arachnida</taxon>
        <taxon>Acari</taxon>
        <taxon>Acariformes</taxon>
        <taxon>Trombidiformes</taxon>
        <taxon>Prostigmata</taxon>
        <taxon>Eleutherengona</taxon>
        <taxon>Raphignathae</taxon>
        <taxon>Tetranychoidea</taxon>
        <taxon>Tetranychidae</taxon>
        <taxon>Tetranychus</taxon>
    </lineage>
</organism>
<accession>T1L2N4</accession>
<evidence type="ECO:0000313" key="2">
    <source>
        <dbReference type="EnsemblMetazoa" id="tetur33g01580.1"/>
    </source>
</evidence>
<evidence type="ECO:0000313" key="3">
    <source>
        <dbReference type="Proteomes" id="UP000015104"/>
    </source>
</evidence>
<dbReference type="EMBL" id="CAEY01000951">
    <property type="status" value="NOT_ANNOTATED_CDS"/>
    <property type="molecule type" value="Genomic_DNA"/>
</dbReference>
<evidence type="ECO:0000256" key="1">
    <source>
        <dbReference type="SAM" id="Phobius"/>
    </source>
</evidence>
<reference evidence="3" key="1">
    <citation type="submission" date="2011-08" db="EMBL/GenBank/DDBJ databases">
        <authorList>
            <person name="Rombauts S."/>
        </authorList>
    </citation>
    <scope>NUCLEOTIDE SEQUENCE</scope>
    <source>
        <strain evidence="3">London</strain>
    </source>
</reference>